<dbReference type="AlphaFoldDB" id="A0A916TNV4"/>
<dbReference type="InterPro" id="IPR000073">
    <property type="entry name" value="AB_hydrolase_1"/>
</dbReference>
<dbReference type="GO" id="GO:0016787">
    <property type="term" value="F:hydrolase activity"/>
    <property type="evidence" value="ECO:0007669"/>
    <property type="project" value="UniProtKB-KW"/>
</dbReference>
<evidence type="ECO:0000313" key="3">
    <source>
        <dbReference type="Proteomes" id="UP000605148"/>
    </source>
</evidence>
<reference evidence="2" key="1">
    <citation type="journal article" date="2014" name="Int. J. Syst. Evol. Microbiol.">
        <title>Complete genome sequence of Corynebacterium casei LMG S-19264T (=DSM 44701T), isolated from a smear-ripened cheese.</title>
        <authorList>
            <consortium name="US DOE Joint Genome Institute (JGI-PGF)"/>
            <person name="Walter F."/>
            <person name="Albersmeier A."/>
            <person name="Kalinowski J."/>
            <person name="Ruckert C."/>
        </authorList>
    </citation>
    <scope>NUCLEOTIDE SEQUENCE</scope>
    <source>
        <strain evidence="2">CGMCC 1.12426</strain>
    </source>
</reference>
<dbReference type="InterPro" id="IPR029058">
    <property type="entry name" value="AB_hydrolase_fold"/>
</dbReference>
<feature type="domain" description="AB hydrolase-1" evidence="1">
    <location>
        <begin position="17"/>
        <end position="220"/>
    </location>
</feature>
<sequence length="231" mass="25568">MREPIVFIPGLLCDELVYAPQIAAFADHPILIANHRDHGSIREIAASILEAGPERFALIGLSMGGYIAMEIMRVAPGRVTRLSLLDTNARPDTPDQTERRLFLIELARKKDFKKIPHLLFPGFVHQSREDDEQLRAIVVEMAMTTGPDAFIRQQTALINRIDSRPHLAAIDCPALVVVGEGDRLTPPELSEEIHALIPRSCLAVIRGSGHLSTLEEPAQTTSVLKSWMESS</sequence>
<keyword evidence="2" id="KW-0378">Hydrolase</keyword>
<organism evidence="2 3">
    <name type="scientific">Roseibium aquae</name>
    <dbReference type="NCBI Taxonomy" id="1323746"/>
    <lineage>
        <taxon>Bacteria</taxon>
        <taxon>Pseudomonadati</taxon>
        <taxon>Pseudomonadota</taxon>
        <taxon>Alphaproteobacteria</taxon>
        <taxon>Hyphomicrobiales</taxon>
        <taxon>Stappiaceae</taxon>
        <taxon>Roseibium</taxon>
    </lineage>
</organism>
<dbReference type="Gene3D" id="3.40.50.1820">
    <property type="entry name" value="alpha/beta hydrolase"/>
    <property type="match status" value="1"/>
</dbReference>
<reference evidence="2" key="2">
    <citation type="submission" date="2020-09" db="EMBL/GenBank/DDBJ databases">
        <authorList>
            <person name="Sun Q."/>
            <person name="Zhou Y."/>
        </authorList>
    </citation>
    <scope>NUCLEOTIDE SEQUENCE</scope>
    <source>
        <strain evidence="2">CGMCC 1.12426</strain>
    </source>
</reference>
<evidence type="ECO:0000313" key="2">
    <source>
        <dbReference type="EMBL" id="GGB61432.1"/>
    </source>
</evidence>
<dbReference type="PRINTS" id="PR00111">
    <property type="entry name" value="ABHYDROLASE"/>
</dbReference>
<dbReference type="EMBL" id="BMFA01000015">
    <property type="protein sequence ID" value="GGB61432.1"/>
    <property type="molecule type" value="Genomic_DNA"/>
</dbReference>
<dbReference type="Pfam" id="PF12697">
    <property type="entry name" value="Abhydrolase_6"/>
    <property type="match status" value="1"/>
</dbReference>
<comment type="caution">
    <text evidence="2">The sequence shown here is derived from an EMBL/GenBank/DDBJ whole genome shotgun (WGS) entry which is preliminary data.</text>
</comment>
<dbReference type="SUPFAM" id="SSF53474">
    <property type="entry name" value="alpha/beta-Hydrolases"/>
    <property type="match status" value="1"/>
</dbReference>
<dbReference type="RefSeq" id="WP_150497611.1">
    <property type="nucleotide sequence ID" value="NZ_BMFA01000015.1"/>
</dbReference>
<proteinExistence type="predicted"/>
<name>A0A916TNV4_9HYPH</name>
<keyword evidence="3" id="KW-1185">Reference proteome</keyword>
<protein>
    <submittedName>
        <fullName evidence="2">Hydrolase</fullName>
    </submittedName>
</protein>
<dbReference type="InterPro" id="IPR050228">
    <property type="entry name" value="Carboxylesterase_BioH"/>
</dbReference>
<accession>A0A916TNV4</accession>
<gene>
    <name evidence="2" type="ORF">GCM10011316_36750</name>
</gene>
<dbReference type="OrthoDB" id="5491135at2"/>
<evidence type="ECO:0000259" key="1">
    <source>
        <dbReference type="Pfam" id="PF12697"/>
    </source>
</evidence>
<dbReference type="PANTHER" id="PTHR43194:SF2">
    <property type="entry name" value="PEROXISOMAL MEMBRANE PROTEIN LPX1"/>
    <property type="match status" value="1"/>
</dbReference>
<dbReference type="PANTHER" id="PTHR43194">
    <property type="entry name" value="HYDROLASE ALPHA/BETA FOLD FAMILY"/>
    <property type="match status" value="1"/>
</dbReference>
<dbReference type="Proteomes" id="UP000605148">
    <property type="component" value="Unassembled WGS sequence"/>
</dbReference>